<feature type="active site" description="Tele-phosphohistidine intermediate" evidence="1">
    <location>
        <position position="8"/>
    </location>
</feature>
<dbReference type="InterPro" id="IPR001345">
    <property type="entry name" value="PG/BPGM_mutase_AS"/>
</dbReference>
<dbReference type="GO" id="GO:0005737">
    <property type="term" value="C:cytoplasm"/>
    <property type="evidence" value="ECO:0007669"/>
    <property type="project" value="TreeGrafter"/>
</dbReference>
<accession>X4ZH28</accession>
<dbReference type="AlphaFoldDB" id="X4ZH28"/>
<feature type="active site" description="Proton donor/acceptor" evidence="1">
    <location>
        <position position="82"/>
    </location>
</feature>
<evidence type="ECO:0000256" key="2">
    <source>
        <dbReference type="PIRSR" id="PIRSR613078-2"/>
    </source>
</evidence>
<dbReference type="Pfam" id="PF00300">
    <property type="entry name" value="His_Phos_1"/>
    <property type="match status" value="1"/>
</dbReference>
<evidence type="ECO:0000256" key="1">
    <source>
        <dbReference type="PIRSR" id="PIRSR613078-1"/>
    </source>
</evidence>
<name>X4ZH28_9BACL</name>
<dbReference type="OrthoDB" id="9782128at2"/>
<dbReference type="CDD" id="cd07067">
    <property type="entry name" value="HP_PGM_like"/>
    <property type="match status" value="1"/>
</dbReference>
<dbReference type="InterPro" id="IPR050275">
    <property type="entry name" value="PGM_Phosphatase"/>
</dbReference>
<dbReference type="PANTHER" id="PTHR48100:SF59">
    <property type="entry name" value="ADENOSYLCOBALAMIN_ALPHA-RIBAZOLE PHOSPHATASE"/>
    <property type="match status" value="1"/>
</dbReference>
<organism evidence="3 4">
    <name type="scientific">Paenibacillus sabinae T27</name>
    <dbReference type="NCBI Taxonomy" id="1268072"/>
    <lineage>
        <taxon>Bacteria</taxon>
        <taxon>Bacillati</taxon>
        <taxon>Bacillota</taxon>
        <taxon>Bacilli</taxon>
        <taxon>Bacillales</taxon>
        <taxon>Paenibacillaceae</taxon>
        <taxon>Paenibacillus</taxon>
    </lineage>
</organism>
<dbReference type="PANTHER" id="PTHR48100">
    <property type="entry name" value="BROAD-SPECIFICITY PHOSPHATASE YOR283W-RELATED"/>
    <property type="match status" value="1"/>
</dbReference>
<evidence type="ECO:0000313" key="4">
    <source>
        <dbReference type="Proteomes" id="UP000019772"/>
    </source>
</evidence>
<feature type="binding site" evidence="2">
    <location>
        <begin position="7"/>
        <end position="14"/>
    </location>
    <ligand>
        <name>substrate</name>
    </ligand>
</feature>
<dbReference type="STRING" id="1268072.PSAB_08875"/>
<dbReference type="PATRIC" id="fig|1268072.3.peg.1849"/>
<proteinExistence type="predicted"/>
<dbReference type="HOGENOM" id="CLU_033323_9_4_9"/>
<evidence type="ECO:0000313" key="3">
    <source>
        <dbReference type="EMBL" id="AHV96707.1"/>
    </source>
</evidence>
<feature type="binding site" evidence="2">
    <location>
        <position position="58"/>
    </location>
    <ligand>
        <name>substrate</name>
    </ligand>
</feature>
<dbReference type="Proteomes" id="UP000019772">
    <property type="component" value="Chromosome"/>
</dbReference>
<reference evidence="3 4" key="1">
    <citation type="journal article" date="2014" name="PLoS Genet.">
        <title>Comparative Genomic Analysis of N2-Fixing and Non-N2-Fixing Paenibacillus spp.: Organization, Evolution and Expression of the Nitrogen Fixation Genes.</title>
        <authorList>
            <person name="Xie J.B."/>
            <person name="Du Z."/>
            <person name="Bai L."/>
            <person name="Tian C."/>
            <person name="Zhang Y."/>
            <person name="Xie J.Y."/>
            <person name="Wang T."/>
            <person name="Liu X."/>
            <person name="Chen X."/>
            <person name="Cheng Q."/>
            <person name="Chen S."/>
            <person name="Li J."/>
        </authorList>
    </citation>
    <scope>NUCLEOTIDE SEQUENCE [LARGE SCALE GENOMIC DNA]</scope>
    <source>
        <strain evidence="3 4">T27</strain>
    </source>
</reference>
<dbReference type="EMBL" id="CP004078">
    <property type="protein sequence ID" value="AHV96707.1"/>
    <property type="molecule type" value="Genomic_DNA"/>
</dbReference>
<dbReference type="InterPro" id="IPR013078">
    <property type="entry name" value="His_Pase_superF_clade-1"/>
</dbReference>
<dbReference type="eggNOG" id="COG0406">
    <property type="taxonomic scope" value="Bacteria"/>
</dbReference>
<sequence length="184" mass="20801">MPLYLIRHGETDWNKQGRIQGIQDIGLNERGIGQIQEASRRLRERMNVHAVISSPLRRARESAHILASVYGLSIKVDSRFAERSFGELEGKALEEIRTVFQIANPELIHSPIYGVEAVESMQRRVCEGIGSLEVPEERNVLLVTHGSIIRMITGQTEIVDNGTIVELTDNLESRLIDFFLNLKL</sequence>
<dbReference type="RefSeq" id="WP_025334252.1">
    <property type="nucleotide sequence ID" value="NZ_CP004078.1"/>
</dbReference>
<dbReference type="SMART" id="SM00855">
    <property type="entry name" value="PGAM"/>
    <property type="match status" value="1"/>
</dbReference>
<dbReference type="KEGG" id="psab:PSAB_08875"/>
<dbReference type="Gene3D" id="3.40.50.1240">
    <property type="entry name" value="Phosphoglycerate mutase-like"/>
    <property type="match status" value="1"/>
</dbReference>
<gene>
    <name evidence="3" type="ORF">PSAB_08875</name>
</gene>
<protein>
    <submittedName>
        <fullName evidence="3">Phosphoglycerate mutase</fullName>
    </submittedName>
</protein>
<keyword evidence="4" id="KW-1185">Reference proteome</keyword>
<dbReference type="PROSITE" id="PS00175">
    <property type="entry name" value="PG_MUTASE"/>
    <property type="match status" value="1"/>
</dbReference>
<dbReference type="SUPFAM" id="SSF53254">
    <property type="entry name" value="Phosphoglycerate mutase-like"/>
    <property type="match status" value="1"/>
</dbReference>
<dbReference type="InterPro" id="IPR029033">
    <property type="entry name" value="His_PPase_superfam"/>
</dbReference>
<dbReference type="GO" id="GO:0016791">
    <property type="term" value="F:phosphatase activity"/>
    <property type="evidence" value="ECO:0007669"/>
    <property type="project" value="TreeGrafter"/>
</dbReference>